<evidence type="ECO:0000256" key="1">
    <source>
        <dbReference type="SAM" id="MobiDB-lite"/>
    </source>
</evidence>
<dbReference type="RefSeq" id="WP_100201765.1">
    <property type="nucleotide sequence ID" value="NZ_PGGW01000039.1"/>
</dbReference>
<proteinExistence type="predicted"/>
<evidence type="ECO:0008006" key="5">
    <source>
        <dbReference type="Google" id="ProtNLM"/>
    </source>
</evidence>
<evidence type="ECO:0000313" key="4">
    <source>
        <dbReference type="Proteomes" id="UP000230407"/>
    </source>
</evidence>
<keyword evidence="2" id="KW-0812">Transmembrane</keyword>
<sequence>MTASSDPGASGLPGIPADPDTPAELRARIERTRRELGDTLEELAARTDVKKHARRRAAQAAQAGRRGARPLAAGGGLVLALALAALALRHRHRWQRPRPRPYLARHNGEVPGSVRRLVAFLPHH</sequence>
<dbReference type="EMBL" id="PGGW01000039">
    <property type="protein sequence ID" value="PJE97675.1"/>
    <property type="molecule type" value="Genomic_DNA"/>
</dbReference>
<protein>
    <recommendedName>
        <fullName evidence="5">DUF3618 domain-containing protein</fullName>
    </recommendedName>
</protein>
<keyword evidence="2" id="KW-0472">Membrane</keyword>
<organism evidence="3 4">
    <name type="scientific">Streptomyces carminius</name>
    <dbReference type="NCBI Taxonomy" id="2665496"/>
    <lineage>
        <taxon>Bacteria</taxon>
        <taxon>Bacillati</taxon>
        <taxon>Actinomycetota</taxon>
        <taxon>Actinomycetes</taxon>
        <taxon>Kitasatosporales</taxon>
        <taxon>Streptomycetaceae</taxon>
        <taxon>Streptomyces</taxon>
    </lineage>
</organism>
<comment type="caution">
    <text evidence="3">The sequence shown here is derived from an EMBL/GenBank/DDBJ whole genome shotgun (WGS) entry which is preliminary data.</text>
</comment>
<name>A0A2M8M0E6_9ACTN</name>
<dbReference type="Proteomes" id="UP000230407">
    <property type="component" value="Unassembled WGS sequence"/>
</dbReference>
<evidence type="ECO:0000256" key="2">
    <source>
        <dbReference type="SAM" id="Phobius"/>
    </source>
</evidence>
<accession>A0A2M8M0E6</accession>
<dbReference type="AlphaFoldDB" id="A0A2M8M0E6"/>
<reference evidence="3 4" key="1">
    <citation type="submission" date="2017-11" db="EMBL/GenBank/DDBJ databases">
        <title>Streptomyces carmine sp. nov., a novel actinomycete isolated from Sophora alopecuroides in Xinjiang, China.</title>
        <authorList>
            <person name="Wang Y."/>
            <person name="Luo X."/>
            <person name="Wan C."/>
            <person name="Zhang L."/>
        </authorList>
    </citation>
    <scope>NUCLEOTIDE SEQUENCE [LARGE SCALE GENOMIC DNA]</scope>
    <source>
        <strain evidence="3 4">TRM SA0054</strain>
    </source>
</reference>
<keyword evidence="4" id="KW-1185">Reference proteome</keyword>
<feature type="region of interest" description="Disordered" evidence="1">
    <location>
        <begin position="1"/>
        <end position="25"/>
    </location>
</feature>
<gene>
    <name evidence="3" type="ORF">CUT44_11085</name>
</gene>
<dbReference type="Pfam" id="PF12277">
    <property type="entry name" value="DUF3618"/>
    <property type="match status" value="1"/>
</dbReference>
<keyword evidence="2" id="KW-1133">Transmembrane helix</keyword>
<evidence type="ECO:0000313" key="3">
    <source>
        <dbReference type="EMBL" id="PJE97675.1"/>
    </source>
</evidence>
<dbReference type="InterPro" id="IPR022062">
    <property type="entry name" value="DUF3618"/>
</dbReference>
<feature type="transmembrane region" description="Helical" evidence="2">
    <location>
        <begin position="71"/>
        <end position="88"/>
    </location>
</feature>